<dbReference type="GO" id="GO:0003682">
    <property type="term" value="F:chromatin binding"/>
    <property type="evidence" value="ECO:0007669"/>
    <property type="project" value="TreeGrafter"/>
</dbReference>
<evidence type="ECO:0000313" key="10">
    <source>
        <dbReference type="Proteomes" id="UP000244811"/>
    </source>
</evidence>
<accession>A0A976QTF9</accession>
<evidence type="ECO:0000256" key="8">
    <source>
        <dbReference type="SAM" id="MobiDB-lite"/>
    </source>
</evidence>
<dbReference type="Proteomes" id="UP000244811">
    <property type="component" value="Chromosome 1"/>
</dbReference>
<feature type="compositionally biased region" description="Low complexity" evidence="8">
    <location>
        <begin position="686"/>
        <end position="717"/>
    </location>
</feature>
<reference evidence="9" key="1">
    <citation type="submission" date="2022-07" db="EMBL/GenBank/DDBJ databases">
        <title>Evaluation of T. orientalis genome assembly methods using nanopore sequencing and analysis of variation between genomes.</title>
        <authorList>
            <person name="Yam J."/>
            <person name="Micallef M.L."/>
            <person name="Liu M."/>
            <person name="Djordjevic S.P."/>
            <person name="Bogema D.R."/>
            <person name="Jenkins C."/>
        </authorList>
    </citation>
    <scope>NUCLEOTIDE SEQUENCE</scope>
    <source>
        <strain evidence="9">Goon Nure</strain>
    </source>
</reference>
<dbReference type="Gene3D" id="3.40.50.300">
    <property type="entry name" value="P-loop containing nucleotide triphosphate hydrolases"/>
    <property type="match status" value="1"/>
</dbReference>
<feature type="compositionally biased region" description="Polar residues" evidence="8">
    <location>
        <begin position="650"/>
        <end position="659"/>
    </location>
</feature>
<feature type="compositionally biased region" description="Polar residues" evidence="8">
    <location>
        <begin position="725"/>
        <end position="736"/>
    </location>
</feature>
<proteinExistence type="inferred from homology"/>
<feature type="region of interest" description="Disordered" evidence="8">
    <location>
        <begin position="686"/>
        <end position="736"/>
    </location>
</feature>
<dbReference type="PANTHER" id="PTHR12172">
    <property type="entry name" value="CELL CYCLE CHECKPOINT PROTEIN RAD17"/>
    <property type="match status" value="1"/>
</dbReference>
<feature type="region of interest" description="Disordered" evidence="8">
    <location>
        <begin position="624"/>
        <end position="660"/>
    </location>
</feature>
<dbReference type="GO" id="GO:0005634">
    <property type="term" value="C:nucleus"/>
    <property type="evidence" value="ECO:0007669"/>
    <property type="project" value="UniProtKB-SubCell"/>
</dbReference>
<keyword evidence="5" id="KW-0067">ATP-binding</keyword>
<dbReference type="EMBL" id="CP056069">
    <property type="protein sequence ID" value="UKK00664.2"/>
    <property type="molecule type" value="Genomic_DNA"/>
</dbReference>
<name>A0A976QTF9_THEOR</name>
<evidence type="ECO:0000313" key="9">
    <source>
        <dbReference type="EMBL" id="UKK00664.2"/>
    </source>
</evidence>
<sequence>MCDEFEDSFEIPINLTIGPLCNNNNLNILNKLQELCARRTHKLSIDVKGLSNNSNFEFHFKNCFELLQIENTPDKKGGKRDKYNFVDVFFKFVKKSYGIAQIVGSSGSGKTSICLKIAQNIPGTVLYLDISGSFDPKRAPSIQSFIPLRLYNLEELTLFLNDFERRLSQDKPLCDILDISASSVEMLIIDSLWCVDQIDKFHRQEYLFNLSSILRRISWKYNISVIVCINYTYKFNKLRKQFEYFTTNLSKDDDSRVTGSNSALENKKKNVYNKWNSNCYLKFILNYKTLNHNINHLNKEKEHVPLRNSDDSSYFHQDQLPWKSTEIDIFRKFLISTKRRSGRKRSDVKNLCIIKGQTGSGKVTTVRRLCREMNIKVVEFDQFNTPLNKGEEYENIIDHLIRFLQSSLSRSTLKITRANRIVTESVSLGGRSLKRIKQSQDQDLKVSPNRFGMKGGSSDDNEEGQLALIYDLPRVLLNCKYTALYPIQNILDEVLNSDSIYPLVIVTLDTKEDSTILRRVLPSNYTRDPRCLVMTLKEITKTKIFSLLKVKKSTLANHIIDISSGDIRYILNNLKFYNIGGELGKENMYDHMLERNNLNNFSLLGKILFNKRVPIRVLGSSDVGNTDSTNTSTNIGTNASDANRRMSTGEAKTSDNTPTGGRYIKMWTGSGSSQWFNISGSLSPSSSVGRSMSPSAASSNVYSQSNPTSNMTSPSNTITGVLSPHTGTNSNINSPASSVANVNYKEVINYLKYNRCFSMCRPVRNKPIAEKDESKVTQSSGSSQEKGLSTQEKLKRSVDKVPIGVKLDGITEEYDPKRPLSYTKWPKIVPEEDVPGFRLSASRMLPKLTRPVLRYRPEELVESIKSEPNYFSNCLFDNYSDLYGSMEDCCALTRHFTSADVFNSSNRYMQDQEAVRHFLSICIRAAADSNIHGFDQSRRGFHHFIPHSNYRVKMDHIKGLIQEFKMEASRHQVVPYTQESLLLEIIPVLSMVTAEEEALTEVYSQTQSQAITTDDEYDILDVMEKVEMMLEKGETKSETKEVRGFKQSSIFTAKLNYIIQEVSKYYSGRVSQ</sequence>
<keyword evidence="4" id="KW-0227">DNA damage</keyword>
<keyword evidence="3" id="KW-0547">Nucleotide-binding</keyword>
<evidence type="ECO:0000256" key="7">
    <source>
        <dbReference type="ARBA" id="ARBA00023306"/>
    </source>
</evidence>
<gene>
    <name evidence="9" type="ORF">MACK_000738</name>
</gene>
<dbReference type="InterPro" id="IPR004582">
    <property type="entry name" value="Checkpoint_prot_Rad17_Rad24"/>
</dbReference>
<evidence type="ECO:0000256" key="1">
    <source>
        <dbReference type="ARBA" id="ARBA00004123"/>
    </source>
</evidence>
<evidence type="ECO:0000256" key="3">
    <source>
        <dbReference type="ARBA" id="ARBA00022741"/>
    </source>
</evidence>
<dbReference type="GO" id="GO:0006281">
    <property type="term" value="P:DNA repair"/>
    <property type="evidence" value="ECO:0007669"/>
    <property type="project" value="InterPro"/>
</dbReference>
<dbReference type="GO" id="GO:0005524">
    <property type="term" value="F:ATP binding"/>
    <property type="evidence" value="ECO:0007669"/>
    <property type="project" value="UniProtKB-KW"/>
</dbReference>
<dbReference type="GO" id="GO:0000077">
    <property type="term" value="P:DNA damage checkpoint signaling"/>
    <property type="evidence" value="ECO:0007669"/>
    <property type="project" value="TreeGrafter"/>
</dbReference>
<evidence type="ECO:0000256" key="2">
    <source>
        <dbReference type="ARBA" id="ARBA00006168"/>
    </source>
</evidence>
<dbReference type="GO" id="GO:0033314">
    <property type="term" value="P:mitotic DNA replication checkpoint signaling"/>
    <property type="evidence" value="ECO:0007669"/>
    <property type="project" value="TreeGrafter"/>
</dbReference>
<protein>
    <submittedName>
        <fullName evidence="9">Uncharacterized protein</fullName>
    </submittedName>
</protein>
<evidence type="ECO:0000256" key="4">
    <source>
        <dbReference type="ARBA" id="ARBA00022763"/>
    </source>
</evidence>
<keyword evidence="7" id="KW-0131">Cell cycle</keyword>
<dbReference type="AlphaFoldDB" id="A0A976QTF9"/>
<feature type="compositionally biased region" description="Polar residues" evidence="8">
    <location>
        <begin position="776"/>
        <end position="791"/>
    </location>
</feature>
<feature type="compositionally biased region" description="Polar residues" evidence="8">
    <location>
        <begin position="624"/>
        <end position="641"/>
    </location>
</feature>
<comment type="similarity">
    <text evidence="2">Belongs to the rad17/RAD24 family.</text>
</comment>
<evidence type="ECO:0000256" key="6">
    <source>
        <dbReference type="ARBA" id="ARBA00023242"/>
    </source>
</evidence>
<dbReference type="PANTHER" id="PTHR12172:SF0">
    <property type="entry name" value="CELL CYCLE CHECKPOINT PROTEIN RAD17"/>
    <property type="match status" value="1"/>
</dbReference>
<dbReference type="GO" id="GO:0003689">
    <property type="term" value="F:DNA clamp loader activity"/>
    <property type="evidence" value="ECO:0007669"/>
    <property type="project" value="TreeGrafter"/>
</dbReference>
<comment type="subcellular location">
    <subcellularLocation>
        <location evidence="1">Nucleus</location>
    </subcellularLocation>
</comment>
<feature type="region of interest" description="Disordered" evidence="8">
    <location>
        <begin position="770"/>
        <end position="795"/>
    </location>
</feature>
<keyword evidence="6" id="KW-0539">Nucleus</keyword>
<organism evidence="9 10">
    <name type="scientific">Theileria orientalis</name>
    <dbReference type="NCBI Taxonomy" id="68886"/>
    <lineage>
        <taxon>Eukaryota</taxon>
        <taxon>Sar</taxon>
        <taxon>Alveolata</taxon>
        <taxon>Apicomplexa</taxon>
        <taxon>Aconoidasida</taxon>
        <taxon>Piroplasmida</taxon>
        <taxon>Theileriidae</taxon>
        <taxon>Theileria</taxon>
    </lineage>
</organism>
<evidence type="ECO:0000256" key="5">
    <source>
        <dbReference type="ARBA" id="ARBA00022840"/>
    </source>
</evidence>
<dbReference type="SUPFAM" id="SSF52540">
    <property type="entry name" value="P-loop containing nucleoside triphosphate hydrolases"/>
    <property type="match status" value="2"/>
</dbReference>
<dbReference type="InterPro" id="IPR027417">
    <property type="entry name" value="P-loop_NTPase"/>
</dbReference>